<evidence type="ECO:0000313" key="3">
    <source>
        <dbReference type="EMBL" id="KKK83487.1"/>
    </source>
</evidence>
<name>A0A0F8YQ51_9ZZZZ</name>
<keyword evidence="2" id="KW-1133">Transmembrane helix</keyword>
<gene>
    <name evidence="3" type="ORF">LCGC14_2792870</name>
</gene>
<evidence type="ECO:0000256" key="1">
    <source>
        <dbReference type="SAM" id="MobiDB-lite"/>
    </source>
</evidence>
<keyword evidence="2" id="KW-0472">Membrane</keyword>
<accession>A0A0F8YQ51</accession>
<evidence type="ECO:0000256" key="2">
    <source>
        <dbReference type="SAM" id="Phobius"/>
    </source>
</evidence>
<feature type="transmembrane region" description="Helical" evidence="2">
    <location>
        <begin position="76"/>
        <end position="97"/>
    </location>
</feature>
<sequence>MRLKFTKFLVLLFISAILFLTAYTFYIQPNTVAHRASIEKELAKNIDGQKTALQQQVAIDWAIKGYADLQTQQRAVQLYILSAIALLLGANLAVSVLKIFDIFPSSSVIEYEEDFEEEPGISTESSEESLNDHVQEQPTRN</sequence>
<dbReference type="AlphaFoldDB" id="A0A0F8YQ51"/>
<feature type="compositionally biased region" description="Acidic residues" evidence="1">
    <location>
        <begin position="114"/>
        <end position="129"/>
    </location>
</feature>
<dbReference type="EMBL" id="LAZR01052200">
    <property type="protein sequence ID" value="KKK83487.1"/>
    <property type="molecule type" value="Genomic_DNA"/>
</dbReference>
<feature type="region of interest" description="Disordered" evidence="1">
    <location>
        <begin position="114"/>
        <end position="141"/>
    </location>
</feature>
<organism evidence="3">
    <name type="scientific">marine sediment metagenome</name>
    <dbReference type="NCBI Taxonomy" id="412755"/>
    <lineage>
        <taxon>unclassified sequences</taxon>
        <taxon>metagenomes</taxon>
        <taxon>ecological metagenomes</taxon>
    </lineage>
</organism>
<protein>
    <submittedName>
        <fullName evidence="3">Uncharacterized protein</fullName>
    </submittedName>
</protein>
<keyword evidence="2" id="KW-0812">Transmembrane</keyword>
<proteinExistence type="predicted"/>
<comment type="caution">
    <text evidence="3">The sequence shown here is derived from an EMBL/GenBank/DDBJ whole genome shotgun (WGS) entry which is preliminary data.</text>
</comment>
<reference evidence="3" key="1">
    <citation type="journal article" date="2015" name="Nature">
        <title>Complex archaea that bridge the gap between prokaryotes and eukaryotes.</title>
        <authorList>
            <person name="Spang A."/>
            <person name="Saw J.H."/>
            <person name="Jorgensen S.L."/>
            <person name="Zaremba-Niedzwiedzka K."/>
            <person name="Martijn J."/>
            <person name="Lind A.E."/>
            <person name="van Eijk R."/>
            <person name="Schleper C."/>
            <person name="Guy L."/>
            <person name="Ettema T.J."/>
        </authorList>
    </citation>
    <scope>NUCLEOTIDE SEQUENCE</scope>
</reference>